<evidence type="ECO:0000313" key="3">
    <source>
        <dbReference type="EMBL" id="TVU29220.1"/>
    </source>
</evidence>
<feature type="non-terminal residue" evidence="3">
    <location>
        <position position="1"/>
    </location>
</feature>
<accession>A0A5J9V1J7</accession>
<feature type="region of interest" description="Disordered" evidence="1">
    <location>
        <begin position="69"/>
        <end position="88"/>
    </location>
</feature>
<sequence length="174" mass="18648">MLAPPSLLLAVAVPLLAVVARAAVPPPRHGCSRRRPSSSPCPSPSSTWLLAPPFLLFSPLQRARTKAIGRTTSSSARSWKPPPGHPPPTKMLNLWDGSPPANLRPPGCPLLRRYLRCPPSHMLFPMLAKCSTKSAKVAAAEALAAEDARAAPIPNPPTCSQPHKMESQLLKEEK</sequence>
<dbReference type="Gramene" id="TVU29220">
    <property type="protein sequence ID" value="TVU29220"/>
    <property type="gene ID" value="EJB05_20778"/>
</dbReference>
<reference evidence="3 4" key="1">
    <citation type="journal article" date="2019" name="Sci. Rep.">
        <title>A high-quality genome of Eragrostis curvula grass provides insights into Poaceae evolution and supports new strategies to enhance forage quality.</title>
        <authorList>
            <person name="Carballo J."/>
            <person name="Santos B.A.C.M."/>
            <person name="Zappacosta D."/>
            <person name="Garbus I."/>
            <person name="Selva J.P."/>
            <person name="Gallo C.A."/>
            <person name="Diaz A."/>
            <person name="Albertini E."/>
            <person name="Caccamo M."/>
            <person name="Echenique V."/>
        </authorList>
    </citation>
    <scope>NUCLEOTIDE SEQUENCE [LARGE SCALE GENOMIC DNA]</scope>
    <source>
        <strain evidence="4">cv. Victoria</strain>
        <tissue evidence="3">Leaf</tissue>
    </source>
</reference>
<keyword evidence="2" id="KW-0732">Signal</keyword>
<evidence type="ECO:0000256" key="2">
    <source>
        <dbReference type="SAM" id="SignalP"/>
    </source>
</evidence>
<feature type="region of interest" description="Disordered" evidence="1">
    <location>
        <begin position="148"/>
        <end position="174"/>
    </location>
</feature>
<keyword evidence="4" id="KW-1185">Reference proteome</keyword>
<evidence type="ECO:0000313" key="4">
    <source>
        <dbReference type="Proteomes" id="UP000324897"/>
    </source>
</evidence>
<dbReference type="AlphaFoldDB" id="A0A5J9V1J7"/>
<dbReference type="Proteomes" id="UP000324897">
    <property type="component" value="Chromosome 1"/>
</dbReference>
<feature type="signal peptide" evidence="2">
    <location>
        <begin position="1"/>
        <end position="22"/>
    </location>
</feature>
<gene>
    <name evidence="3" type="ORF">EJB05_20778</name>
</gene>
<dbReference type="EMBL" id="RWGY01000011">
    <property type="protein sequence ID" value="TVU29220.1"/>
    <property type="molecule type" value="Genomic_DNA"/>
</dbReference>
<feature type="compositionally biased region" description="Basic and acidic residues" evidence="1">
    <location>
        <begin position="163"/>
        <end position="174"/>
    </location>
</feature>
<feature type="region of interest" description="Disordered" evidence="1">
    <location>
        <begin position="26"/>
        <end position="45"/>
    </location>
</feature>
<proteinExistence type="predicted"/>
<name>A0A5J9V1J7_9POAL</name>
<organism evidence="3 4">
    <name type="scientific">Eragrostis curvula</name>
    <name type="common">weeping love grass</name>
    <dbReference type="NCBI Taxonomy" id="38414"/>
    <lineage>
        <taxon>Eukaryota</taxon>
        <taxon>Viridiplantae</taxon>
        <taxon>Streptophyta</taxon>
        <taxon>Embryophyta</taxon>
        <taxon>Tracheophyta</taxon>
        <taxon>Spermatophyta</taxon>
        <taxon>Magnoliopsida</taxon>
        <taxon>Liliopsida</taxon>
        <taxon>Poales</taxon>
        <taxon>Poaceae</taxon>
        <taxon>PACMAD clade</taxon>
        <taxon>Chloridoideae</taxon>
        <taxon>Eragrostideae</taxon>
        <taxon>Eragrostidinae</taxon>
        <taxon>Eragrostis</taxon>
    </lineage>
</organism>
<comment type="caution">
    <text evidence="3">The sequence shown here is derived from an EMBL/GenBank/DDBJ whole genome shotgun (WGS) entry which is preliminary data.</text>
</comment>
<evidence type="ECO:0000256" key="1">
    <source>
        <dbReference type="SAM" id="MobiDB-lite"/>
    </source>
</evidence>
<feature type="chain" id="PRO_5023883177" evidence="2">
    <location>
        <begin position="23"/>
        <end position="174"/>
    </location>
</feature>
<protein>
    <submittedName>
        <fullName evidence="3">Uncharacterized protein</fullName>
    </submittedName>
</protein>